<sequence length="120" mass="12287">MNLLTNLQAILQHGSNANGQFGRLANGWQTCLRADLSAANVSTAEGSVFRSADISWTFPAAFLAGSKPVVQVTGEHTALIGASIVALSNTAATVRVKAATAIAGAVTLQASATGRWSDMT</sequence>
<dbReference type="STRING" id="1086013.SAMN05421774_1193"/>
<organism evidence="1 2">
    <name type="scientific">Gemmobacter megaterium</name>
    <dbReference type="NCBI Taxonomy" id="1086013"/>
    <lineage>
        <taxon>Bacteria</taxon>
        <taxon>Pseudomonadati</taxon>
        <taxon>Pseudomonadota</taxon>
        <taxon>Alphaproteobacteria</taxon>
        <taxon>Rhodobacterales</taxon>
        <taxon>Paracoccaceae</taxon>
        <taxon>Gemmobacter</taxon>
    </lineage>
</organism>
<dbReference type="Proteomes" id="UP000186141">
    <property type="component" value="Unassembled WGS sequence"/>
</dbReference>
<proteinExistence type="predicted"/>
<evidence type="ECO:0000313" key="1">
    <source>
        <dbReference type="EMBL" id="SIT24846.1"/>
    </source>
</evidence>
<dbReference type="RefSeq" id="WP_076534476.1">
    <property type="nucleotide sequence ID" value="NZ_BMEH01000018.1"/>
</dbReference>
<gene>
    <name evidence="1" type="ORF">SAMN05421774_1193</name>
</gene>
<dbReference type="AlphaFoldDB" id="A0A1N7QPX2"/>
<keyword evidence="2" id="KW-1185">Reference proteome</keyword>
<protein>
    <submittedName>
        <fullName evidence="1">Uncharacterized protein</fullName>
    </submittedName>
</protein>
<dbReference type="OrthoDB" id="564699at2"/>
<evidence type="ECO:0000313" key="2">
    <source>
        <dbReference type="Proteomes" id="UP000186141"/>
    </source>
</evidence>
<name>A0A1N7QPX2_9RHOB</name>
<accession>A0A1N7QPX2</accession>
<dbReference type="EMBL" id="FTOT01000019">
    <property type="protein sequence ID" value="SIT24846.1"/>
    <property type="molecule type" value="Genomic_DNA"/>
</dbReference>
<reference evidence="1 2" key="1">
    <citation type="submission" date="2017-01" db="EMBL/GenBank/DDBJ databases">
        <authorList>
            <person name="Mah S.A."/>
            <person name="Swanson W.J."/>
            <person name="Moy G.W."/>
            <person name="Vacquier V.D."/>
        </authorList>
    </citation>
    <scope>NUCLEOTIDE SEQUENCE [LARGE SCALE GENOMIC DNA]</scope>
    <source>
        <strain evidence="1 2">DSM 26375</strain>
    </source>
</reference>